<protein>
    <submittedName>
        <fullName evidence="1">Uncharacterized protein</fullName>
    </submittedName>
</protein>
<sequence>MATTSTTGVALPFDLDAAKVDGLPGSAYYISDFISIEEEQLILEKVRYPENRQKKTRIIAAAPKPRWKQLTHRRLQTWPSDLVHDKLLDAQLPAWLESPIVSRIQSIPISVDNETANIFSASPHQRPNHVLINETARHIGLCKEDGALDPAPAWRILQEPRSLLITTDQLYTDYLHGIADIKEDVNLSADTIANWSLLRDLSALDEGRIIRQTRTSLTYRDVLKVSKAASKIGMFLKR</sequence>
<dbReference type="Proteomes" id="UP001143910">
    <property type="component" value="Unassembled WGS sequence"/>
</dbReference>
<proteinExistence type="predicted"/>
<evidence type="ECO:0000313" key="1">
    <source>
        <dbReference type="EMBL" id="KAJ2962588.1"/>
    </source>
</evidence>
<evidence type="ECO:0000313" key="2">
    <source>
        <dbReference type="Proteomes" id="UP001143910"/>
    </source>
</evidence>
<keyword evidence="2" id="KW-1185">Reference proteome</keyword>
<organism evidence="1 2">
    <name type="scientific">Zarea fungicola</name>
    <dbReference type="NCBI Taxonomy" id="93591"/>
    <lineage>
        <taxon>Eukaryota</taxon>
        <taxon>Fungi</taxon>
        <taxon>Dikarya</taxon>
        <taxon>Ascomycota</taxon>
        <taxon>Pezizomycotina</taxon>
        <taxon>Sordariomycetes</taxon>
        <taxon>Hypocreomycetidae</taxon>
        <taxon>Hypocreales</taxon>
        <taxon>Cordycipitaceae</taxon>
        <taxon>Zarea</taxon>
    </lineage>
</organism>
<accession>A0ACC1MCY4</accession>
<reference evidence="1" key="1">
    <citation type="submission" date="2022-08" db="EMBL/GenBank/DDBJ databases">
        <title>Genome Sequence of Lecanicillium fungicola.</title>
        <authorList>
            <person name="Buettner E."/>
        </authorList>
    </citation>
    <scope>NUCLEOTIDE SEQUENCE</scope>
    <source>
        <strain evidence="1">Babe33</strain>
    </source>
</reference>
<gene>
    <name evidence="1" type="ORF">NQ176_g10921</name>
</gene>
<name>A0ACC1MCY4_9HYPO</name>
<dbReference type="EMBL" id="JANJQO010003273">
    <property type="protein sequence ID" value="KAJ2962588.1"/>
    <property type="molecule type" value="Genomic_DNA"/>
</dbReference>
<comment type="caution">
    <text evidence="1">The sequence shown here is derived from an EMBL/GenBank/DDBJ whole genome shotgun (WGS) entry which is preliminary data.</text>
</comment>